<reference evidence="5" key="1">
    <citation type="submission" date="2022-01" db="EMBL/GenBank/DDBJ databases">
        <title>Genome Sequence Resource for Two Populations of Ditylenchus destructor, the Migratory Endoparasitic Phytonematode.</title>
        <authorList>
            <person name="Zhang H."/>
            <person name="Lin R."/>
            <person name="Xie B."/>
        </authorList>
    </citation>
    <scope>NUCLEOTIDE SEQUENCE</scope>
    <source>
        <strain evidence="5">BazhouSP</strain>
    </source>
</reference>
<comment type="similarity">
    <text evidence="1">Belongs to the amidase family.</text>
</comment>
<evidence type="ECO:0000259" key="4">
    <source>
        <dbReference type="Pfam" id="PF01425"/>
    </source>
</evidence>
<feature type="transmembrane region" description="Helical" evidence="3">
    <location>
        <begin position="9"/>
        <end position="32"/>
    </location>
</feature>
<dbReference type="Proteomes" id="UP001201812">
    <property type="component" value="Unassembled WGS sequence"/>
</dbReference>
<dbReference type="InterPro" id="IPR052739">
    <property type="entry name" value="FAAH2"/>
</dbReference>
<proteinExistence type="inferred from homology"/>
<dbReference type="PIRSF" id="PIRSF001221">
    <property type="entry name" value="Amidase_fungi"/>
    <property type="match status" value="1"/>
</dbReference>
<keyword evidence="3" id="KW-0812">Transmembrane</keyword>
<evidence type="ECO:0000256" key="1">
    <source>
        <dbReference type="ARBA" id="ARBA00009199"/>
    </source>
</evidence>
<dbReference type="Gene3D" id="3.90.1300.10">
    <property type="entry name" value="Amidase signature (AS) domain"/>
    <property type="match status" value="1"/>
</dbReference>
<accession>A0AAD4N7I9</accession>
<protein>
    <submittedName>
        <fullName evidence="5">Amidase domain-containing protein</fullName>
    </submittedName>
</protein>
<keyword evidence="3" id="KW-0472">Membrane</keyword>
<name>A0AAD4N7I9_9BILA</name>
<dbReference type="InterPro" id="IPR036928">
    <property type="entry name" value="AS_sf"/>
</dbReference>
<evidence type="ECO:0000256" key="3">
    <source>
        <dbReference type="SAM" id="Phobius"/>
    </source>
</evidence>
<dbReference type="AlphaFoldDB" id="A0AAD4N7I9"/>
<sequence>MLRYHLIKFFYPVLSLLAQFYFFVINSISAVINSFKPKRSVQWTEDELSNELLFISAKQAAEKIRRKQISSEQLVTTYINRIKSVQPFVNAVVAENFEAALDEAKKIDNSLAGIDENSDEYHNLANAKPLLGVPFTVKNNIDVKGFVTSAACKKYISNSPAVKDGIVVEKLRNAGAIPVALTNLPKLAMNWTCENEIYGRTCNPYDLRRIPGGSSGGEGAIIASAGSLFGLGNDLGGSVRIPALMCGVFGLKPTKHVVPLDGMVPEITTDIGKDQWAIGPLCRYAEDLPLVFGIIAGKLPSDLDIAVDFNQIHIYYMENLNTLIVEKTHSDMRQALENSVHFFETEFNVTAQKVDFPLAHHFYELWGGVGFSTPAKSTFSILAEFPQILNASSDLTSASWLHDIVRTFVEPRNDQEKKFMLQKYEKLRHQVVNLLGKDGLLLLPAWPSVAPFNGQSTFTMFNLTMNRLFGNLLGFPSLVCPVGLSQNNGMPVGVQIVGPPHSEPLLIAAAKEIEKHFGGWIRPRE</sequence>
<feature type="domain" description="Amidase" evidence="4">
    <location>
        <begin position="74"/>
        <end position="506"/>
    </location>
</feature>
<dbReference type="GO" id="GO:0012505">
    <property type="term" value="C:endomembrane system"/>
    <property type="evidence" value="ECO:0007669"/>
    <property type="project" value="TreeGrafter"/>
</dbReference>
<comment type="caution">
    <text evidence="5">The sequence shown here is derived from an EMBL/GenBank/DDBJ whole genome shotgun (WGS) entry which is preliminary data.</text>
</comment>
<gene>
    <name evidence="5" type="ORF">DdX_06652</name>
</gene>
<feature type="active site" description="Charge relay system" evidence="2">
    <location>
        <position position="138"/>
    </location>
</feature>
<dbReference type="EMBL" id="JAKKPZ010000008">
    <property type="protein sequence ID" value="KAI1718232.1"/>
    <property type="molecule type" value="Genomic_DNA"/>
</dbReference>
<dbReference type="SUPFAM" id="SSF75304">
    <property type="entry name" value="Amidase signature (AS) enzymes"/>
    <property type="match status" value="1"/>
</dbReference>
<evidence type="ECO:0000313" key="6">
    <source>
        <dbReference type="Proteomes" id="UP001201812"/>
    </source>
</evidence>
<keyword evidence="3" id="KW-1133">Transmembrane helix</keyword>
<dbReference type="InterPro" id="IPR023631">
    <property type="entry name" value="Amidase_dom"/>
</dbReference>
<dbReference type="PROSITE" id="PS00571">
    <property type="entry name" value="AMIDASES"/>
    <property type="match status" value="1"/>
</dbReference>
<keyword evidence="6" id="KW-1185">Reference proteome</keyword>
<dbReference type="PANTHER" id="PTHR43372">
    <property type="entry name" value="FATTY-ACID AMIDE HYDROLASE"/>
    <property type="match status" value="1"/>
</dbReference>
<dbReference type="PANTHER" id="PTHR43372:SF4">
    <property type="entry name" value="FATTY-ACID AMIDE HYDROLASE 2"/>
    <property type="match status" value="1"/>
</dbReference>
<organism evidence="5 6">
    <name type="scientific">Ditylenchus destructor</name>
    <dbReference type="NCBI Taxonomy" id="166010"/>
    <lineage>
        <taxon>Eukaryota</taxon>
        <taxon>Metazoa</taxon>
        <taxon>Ecdysozoa</taxon>
        <taxon>Nematoda</taxon>
        <taxon>Chromadorea</taxon>
        <taxon>Rhabditida</taxon>
        <taxon>Tylenchina</taxon>
        <taxon>Tylenchomorpha</taxon>
        <taxon>Sphaerularioidea</taxon>
        <taxon>Anguinidae</taxon>
        <taxon>Anguininae</taxon>
        <taxon>Ditylenchus</taxon>
    </lineage>
</organism>
<dbReference type="InterPro" id="IPR020556">
    <property type="entry name" value="Amidase_CS"/>
</dbReference>
<evidence type="ECO:0000256" key="2">
    <source>
        <dbReference type="PIRSR" id="PIRSR001221-1"/>
    </source>
</evidence>
<evidence type="ECO:0000313" key="5">
    <source>
        <dbReference type="EMBL" id="KAI1718232.1"/>
    </source>
</evidence>
<feature type="active site" description="Charge relay system" evidence="2">
    <location>
        <position position="214"/>
    </location>
</feature>
<dbReference type="Pfam" id="PF01425">
    <property type="entry name" value="Amidase"/>
    <property type="match status" value="1"/>
</dbReference>
<feature type="active site" description="Acyl-ester intermediate" evidence="2">
    <location>
        <position position="238"/>
    </location>
</feature>